<dbReference type="PANTHER" id="PTHR42798">
    <property type="entry name" value="LIPOPROTEIN-RELEASING SYSTEM ATP-BINDING PROTEIN LOLD"/>
    <property type="match status" value="1"/>
</dbReference>
<dbReference type="PANTHER" id="PTHR42798:SF2">
    <property type="entry name" value="ABC TRANSPORTER ATP-BINDING PROTEIN MG467-RELATED"/>
    <property type="match status" value="1"/>
</dbReference>
<gene>
    <name evidence="6" type="ORF">SBF1_1260029</name>
</gene>
<comment type="similarity">
    <text evidence="1">Belongs to the ABC transporter superfamily.</text>
</comment>
<evidence type="ECO:0000256" key="4">
    <source>
        <dbReference type="ARBA" id="ARBA00022840"/>
    </source>
</evidence>
<evidence type="ECO:0000313" key="6">
    <source>
        <dbReference type="EMBL" id="SPF33860.1"/>
    </source>
</evidence>
<accession>A0A2U3K2U6</accession>
<protein>
    <submittedName>
        <fullName evidence="6">ABC transporter related protein</fullName>
    </submittedName>
</protein>
<evidence type="ECO:0000256" key="1">
    <source>
        <dbReference type="ARBA" id="ARBA00005417"/>
    </source>
</evidence>
<dbReference type="FunFam" id="3.40.50.300:FF:000032">
    <property type="entry name" value="Export ABC transporter ATP-binding protein"/>
    <property type="match status" value="1"/>
</dbReference>
<dbReference type="PROSITE" id="PS50893">
    <property type="entry name" value="ABC_TRANSPORTER_2"/>
    <property type="match status" value="1"/>
</dbReference>
<keyword evidence="2" id="KW-0813">Transport</keyword>
<feature type="domain" description="ABC transporter" evidence="5">
    <location>
        <begin position="7"/>
        <end position="226"/>
    </location>
</feature>
<dbReference type="CDD" id="cd03255">
    <property type="entry name" value="ABC_MJ0796_LolCDE_FtsE"/>
    <property type="match status" value="1"/>
</dbReference>
<dbReference type="EMBL" id="OMOF01000031">
    <property type="protein sequence ID" value="SPF33860.1"/>
    <property type="molecule type" value="Genomic_DNA"/>
</dbReference>
<dbReference type="AlphaFoldDB" id="A0A2U3K2U6"/>
<dbReference type="Pfam" id="PF00005">
    <property type="entry name" value="ABC_tran"/>
    <property type="match status" value="1"/>
</dbReference>
<dbReference type="InterPro" id="IPR003439">
    <property type="entry name" value="ABC_transporter-like_ATP-bd"/>
</dbReference>
<dbReference type="GO" id="GO:0016887">
    <property type="term" value="F:ATP hydrolysis activity"/>
    <property type="evidence" value="ECO:0007669"/>
    <property type="project" value="InterPro"/>
</dbReference>
<reference evidence="7" key="1">
    <citation type="submission" date="2018-02" db="EMBL/GenBank/DDBJ databases">
        <authorList>
            <person name="Hausmann B."/>
        </authorList>
    </citation>
    <scope>NUCLEOTIDE SEQUENCE [LARGE SCALE GENOMIC DNA]</scope>
    <source>
        <strain evidence="7">Peat soil MAG SbF1</strain>
    </source>
</reference>
<dbReference type="Proteomes" id="UP000238916">
    <property type="component" value="Unassembled WGS sequence"/>
</dbReference>
<dbReference type="InterPro" id="IPR017871">
    <property type="entry name" value="ABC_transporter-like_CS"/>
</dbReference>
<proteinExistence type="inferred from homology"/>
<evidence type="ECO:0000259" key="5">
    <source>
        <dbReference type="PROSITE" id="PS50893"/>
    </source>
</evidence>
<evidence type="ECO:0000256" key="3">
    <source>
        <dbReference type="ARBA" id="ARBA00022741"/>
    </source>
</evidence>
<keyword evidence="4" id="KW-0067">ATP-binding</keyword>
<dbReference type="InterPro" id="IPR017911">
    <property type="entry name" value="MacB-like_ATP-bd"/>
</dbReference>
<organism evidence="6 7">
    <name type="scientific">Candidatus Desulfosporosinus infrequens</name>
    <dbReference type="NCBI Taxonomy" id="2043169"/>
    <lineage>
        <taxon>Bacteria</taxon>
        <taxon>Bacillati</taxon>
        <taxon>Bacillota</taxon>
        <taxon>Clostridia</taxon>
        <taxon>Eubacteriales</taxon>
        <taxon>Desulfitobacteriaceae</taxon>
        <taxon>Desulfosporosinus</taxon>
    </lineage>
</organism>
<dbReference type="SUPFAM" id="SSF52540">
    <property type="entry name" value="P-loop containing nucleoside triphosphate hydrolases"/>
    <property type="match status" value="1"/>
</dbReference>
<keyword evidence="3" id="KW-0547">Nucleotide-binding</keyword>
<dbReference type="GO" id="GO:0098796">
    <property type="term" value="C:membrane protein complex"/>
    <property type="evidence" value="ECO:0007669"/>
    <property type="project" value="UniProtKB-ARBA"/>
</dbReference>
<dbReference type="InterPro" id="IPR003593">
    <property type="entry name" value="AAA+_ATPase"/>
</dbReference>
<evidence type="ECO:0000256" key="2">
    <source>
        <dbReference type="ARBA" id="ARBA00022448"/>
    </source>
</evidence>
<dbReference type="Gene3D" id="3.40.50.300">
    <property type="entry name" value="P-loop containing nucleotide triphosphate hydrolases"/>
    <property type="match status" value="1"/>
</dbReference>
<dbReference type="SMART" id="SM00382">
    <property type="entry name" value="AAA"/>
    <property type="match status" value="1"/>
</dbReference>
<sequence>MLGKYLIELEKVNREIKLGKSTVHILIDVCLKVERGEFIAIMGASGSGKSTLLNIIGCLDEPTSGSYLLDGQQINGLSDDALSRLRNRKLGFVFQSFNLLSYYTAQKNVEVALAYQNRKDRSAIAKDLLERVGLGHRLKHKPAEMSGGEKQRIAIARALSTNPDIILADEPTGALDSNSGDQILQIFQELHREGKTIVMVTHDQSIGERAERIIRFKDGRIDYGDS</sequence>
<dbReference type="InterPro" id="IPR027417">
    <property type="entry name" value="P-loop_NTPase"/>
</dbReference>
<name>A0A2U3K2U6_9FIRM</name>
<evidence type="ECO:0000313" key="7">
    <source>
        <dbReference type="Proteomes" id="UP000238916"/>
    </source>
</evidence>
<dbReference type="PROSITE" id="PS00211">
    <property type="entry name" value="ABC_TRANSPORTER_1"/>
    <property type="match status" value="1"/>
</dbReference>
<dbReference type="GO" id="GO:0022857">
    <property type="term" value="F:transmembrane transporter activity"/>
    <property type="evidence" value="ECO:0007669"/>
    <property type="project" value="UniProtKB-ARBA"/>
</dbReference>
<dbReference type="GO" id="GO:0005524">
    <property type="term" value="F:ATP binding"/>
    <property type="evidence" value="ECO:0007669"/>
    <property type="project" value="UniProtKB-KW"/>
</dbReference>